<dbReference type="Gene3D" id="3.10.310.10">
    <property type="entry name" value="Diaminopimelate Epimerase, Chain A, domain 1"/>
    <property type="match status" value="2"/>
</dbReference>
<gene>
    <name evidence="3" type="ORF">ACFO60_18420</name>
</gene>
<organism evidence="3 4">
    <name type="scientific">Sphaerisporangium dianthi</name>
    <dbReference type="NCBI Taxonomy" id="1436120"/>
    <lineage>
        <taxon>Bacteria</taxon>
        <taxon>Bacillati</taxon>
        <taxon>Actinomycetota</taxon>
        <taxon>Actinomycetes</taxon>
        <taxon>Streptosporangiales</taxon>
        <taxon>Streptosporangiaceae</taxon>
        <taxon>Sphaerisporangium</taxon>
    </lineage>
</organism>
<dbReference type="PANTHER" id="PTHR33442:SF1">
    <property type="entry name" value="TRANS-3-HYDROXY-L-PROLINE DEHYDRATASE"/>
    <property type="match status" value="1"/>
</dbReference>
<comment type="caution">
    <text evidence="3">The sequence shown here is derived from an EMBL/GenBank/DDBJ whole genome shotgun (WGS) entry which is preliminary data.</text>
</comment>
<dbReference type="InterPro" id="IPR008794">
    <property type="entry name" value="Pro_racemase_fam"/>
</dbReference>
<dbReference type="Proteomes" id="UP001596004">
    <property type="component" value="Unassembled WGS sequence"/>
</dbReference>
<evidence type="ECO:0000256" key="1">
    <source>
        <dbReference type="ARBA" id="ARBA00007529"/>
    </source>
</evidence>
<dbReference type="PIRSF" id="PIRSF029792">
    <property type="entry name" value="Pro_racemase"/>
    <property type="match status" value="1"/>
</dbReference>
<sequence length="366" mass="37888">MEARRTPGTATGGARAASGPGENRTSGTAAVAGAASGPGEIRTVDYHTGGEPFRVVTAGIPDIPGATVLDRRDNASAPEIDRVRRLLCHEPRGHADMYGCFLVPPDDPGAHLGALFWHKDGYSTACGHGTIALGVHAVESGLVEAAPDGETDVVVDVPSGRVTARVRRSGGLIESVTFRSVASRVAARDVRVIAVTAGGVAAEAAVDIAYGGALYASVPAAAFGLAVEPHHLTELIVLGRSIKAFLADHPAARHPTDDRLSGIYGVIFYDELGPGRQRNVTVFADGEVDRSPCGSGTAARLALLHAGGFTGELVHESIVGSVFTGRVAGEHGDAVIPEITGMAYRTGVHRFTFDPRDPVGLGFTLR</sequence>
<evidence type="ECO:0000313" key="4">
    <source>
        <dbReference type="Proteomes" id="UP001596004"/>
    </source>
</evidence>
<dbReference type="Pfam" id="PF05544">
    <property type="entry name" value="Pro_racemase"/>
    <property type="match status" value="1"/>
</dbReference>
<dbReference type="SUPFAM" id="SSF54506">
    <property type="entry name" value="Diaminopimelate epimerase-like"/>
    <property type="match status" value="1"/>
</dbReference>
<reference evidence="4" key="1">
    <citation type="journal article" date="2019" name="Int. J. Syst. Evol. Microbiol.">
        <title>The Global Catalogue of Microorganisms (GCM) 10K type strain sequencing project: providing services to taxonomists for standard genome sequencing and annotation.</title>
        <authorList>
            <consortium name="The Broad Institute Genomics Platform"/>
            <consortium name="The Broad Institute Genome Sequencing Center for Infectious Disease"/>
            <person name="Wu L."/>
            <person name="Ma J."/>
        </authorList>
    </citation>
    <scope>NUCLEOTIDE SEQUENCE [LARGE SCALE GENOMIC DNA]</scope>
    <source>
        <strain evidence="4">CGMCC 4.7132</strain>
    </source>
</reference>
<name>A0ABV9CJ95_9ACTN</name>
<proteinExistence type="inferred from homology"/>
<evidence type="ECO:0000313" key="3">
    <source>
        <dbReference type="EMBL" id="MFC4532757.1"/>
    </source>
</evidence>
<dbReference type="RefSeq" id="WP_380841631.1">
    <property type="nucleotide sequence ID" value="NZ_JBHSFP010000011.1"/>
</dbReference>
<protein>
    <submittedName>
        <fullName evidence="3">Proline racemase family protein</fullName>
    </submittedName>
</protein>
<dbReference type="EMBL" id="JBHSFP010000011">
    <property type="protein sequence ID" value="MFC4532757.1"/>
    <property type="molecule type" value="Genomic_DNA"/>
</dbReference>
<keyword evidence="4" id="KW-1185">Reference proteome</keyword>
<accession>A0ABV9CJ95</accession>
<dbReference type="PANTHER" id="PTHR33442">
    <property type="entry name" value="TRANS-3-HYDROXY-L-PROLINE DEHYDRATASE"/>
    <property type="match status" value="1"/>
</dbReference>
<dbReference type="SFLD" id="SFLDS00028">
    <property type="entry name" value="Proline_Racemase"/>
    <property type="match status" value="1"/>
</dbReference>
<comment type="similarity">
    <text evidence="1">Belongs to the proline racemase family.</text>
</comment>
<evidence type="ECO:0000256" key="2">
    <source>
        <dbReference type="SAM" id="MobiDB-lite"/>
    </source>
</evidence>
<feature type="region of interest" description="Disordered" evidence="2">
    <location>
        <begin position="1"/>
        <end position="36"/>
    </location>
</feature>